<evidence type="ECO:0000256" key="4">
    <source>
        <dbReference type="ARBA" id="ARBA00022475"/>
    </source>
</evidence>
<dbReference type="GO" id="GO:0022857">
    <property type="term" value="F:transmembrane transporter activity"/>
    <property type="evidence" value="ECO:0007669"/>
    <property type="project" value="InterPro"/>
</dbReference>
<keyword evidence="3" id="KW-0813">Transport</keyword>
<evidence type="ECO:0000256" key="2">
    <source>
        <dbReference type="ARBA" id="ARBA00007935"/>
    </source>
</evidence>
<keyword evidence="7 8" id="KW-0472">Membrane</keyword>
<feature type="transmembrane region" description="Helical" evidence="8">
    <location>
        <begin position="320"/>
        <end position="337"/>
    </location>
</feature>
<keyword evidence="10" id="KW-1185">Reference proteome</keyword>
<protein>
    <submittedName>
        <fullName evidence="9">Iron ABC transporter permease</fullName>
    </submittedName>
</protein>
<keyword evidence="4" id="KW-1003">Cell membrane</keyword>
<dbReference type="Proteomes" id="UP000078148">
    <property type="component" value="Chromosome"/>
</dbReference>
<organism evidence="9 10">
    <name type="scientific">Paenibacillus bovis</name>
    <dbReference type="NCBI Taxonomy" id="1616788"/>
    <lineage>
        <taxon>Bacteria</taxon>
        <taxon>Bacillati</taxon>
        <taxon>Bacillota</taxon>
        <taxon>Bacilli</taxon>
        <taxon>Bacillales</taxon>
        <taxon>Paenibacillaceae</taxon>
        <taxon>Paenibacillus</taxon>
    </lineage>
</organism>
<dbReference type="PANTHER" id="PTHR30472:SF64">
    <property type="entry name" value="IRON(3+)-HYDROXAMATE IMPORT SYSTEM PERMEASE PROTEIN FHUG"/>
    <property type="match status" value="1"/>
</dbReference>
<sequence length="341" mass="36233">MNPVLFNRKRTVRTTITIAALIVIAFIVLLLSMNTGFTKMSPLEVLRTLFGGGTPRDELILFEFRLPRIVIALLVGTGLAIAGAILQGVSRNALADPGILGINSGAGLAVVLFVVTNPMRESASPMFMPFLALVGGFAAAAIIYLMAYKKDKGISSSRLVLSGIALAAGINALMIVLTLQLDPNEFNFIATWQAGSIWGSSWKFVLALLPWIVILLPAALWKARQLNVFSLGDDTATGLGSYLNKQRLLLLIIAVALSASCVAVSGGIGFIGLLGPHIARRLVGPRYEHVIPVSALIGAVLLLIADMVGRTLMENAEIPAGVMVAIIGGPYFLYLLARSRT</sequence>
<evidence type="ECO:0000313" key="10">
    <source>
        <dbReference type="Proteomes" id="UP000078148"/>
    </source>
</evidence>
<reference evidence="10" key="1">
    <citation type="submission" date="2015-10" db="EMBL/GenBank/DDBJ databases">
        <title>Genome of Paenibacillus bovis sp. nov.</title>
        <authorList>
            <person name="Wu Z."/>
            <person name="Gao C."/>
            <person name="Liu Z."/>
            <person name="Zheng H."/>
        </authorList>
    </citation>
    <scope>NUCLEOTIDE SEQUENCE [LARGE SCALE GENOMIC DNA]</scope>
    <source>
        <strain evidence="10">BD3526</strain>
    </source>
</reference>
<feature type="transmembrane region" description="Helical" evidence="8">
    <location>
        <begin position="290"/>
        <end position="308"/>
    </location>
</feature>
<dbReference type="Pfam" id="PF01032">
    <property type="entry name" value="FecCD"/>
    <property type="match status" value="1"/>
</dbReference>
<evidence type="ECO:0000256" key="6">
    <source>
        <dbReference type="ARBA" id="ARBA00022989"/>
    </source>
</evidence>
<name>A0A172ZAE1_9BACL</name>
<keyword evidence="5 8" id="KW-0812">Transmembrane</keyword>
<dbReference type="RefSeq" id="WP_060530704.1">
    <property type="nucleotide sequence ID" value="NZ_CP013023.1"/>
</dbReference>
<proteinExistence type="inferred from homology"/>
<dbReference type="KEGG" id="pbv:AR543_00135"/>
<evidence type="ECO:0000256" key="1">
    <source>
        <dbReference type="ARBA" id="ARBA00004651"/>
    </source>
</evidence>
<feature type="transmembrane region" description="Helical" evidence="8">
    <location>
        <begin position="66"/>
        <end position="86"/>
    </location>
</feature>
<comment type="similarity">
    <text evidence="2">Belongs to the binding-protein-dependent transport system permease family. FecCD subfamily.</text>
</comment>
<evidence type="ECO:0000256" key="5">
    <source>
        <dbReference type="ARBA" id="ARBA00022692"/>
    </source>
</evidence>
<dbReference type="STRING" id="1616788.AR543_00135"/>
<dbReference type="InterPro" id="IPR037294">
    <property type="entry name" value="ABC_BtuC-like"/>
</dbReference>
<gene>
    <name evidence="9" type="ORF">AR543_00135</name>
</gene>
<feature type="transmembrane region" description="Helical" evidence="8">
    <location>
        <begin position="201"/>
        <end position="221"/>
    </location>
</feature>
<feature type="transmembrane region" description="Helical" evidence="8">
    <location>
        <begin position="98"/>
        <end position="115"/>
    </location>
</feature>
<comment type="subcellular location">
    <subcellularLocation>
        <location evidence="1">Cell membrane</location>
        <topology evidence="1">Multi-pass membrane protein</topology>
    </subcellularLocation>
</comment>
<keyword evidence="6 8" id="KW-1133">Transmembrane helix</keyword>
<dbReference type="GO" id="GO:0033214">
    <property type="term" value="P:siderophore-iron import into cell"/>
    <property type="evidence" value="ECO:0007669"/>
    <property type="project" value="TreeGrafter"/>
</dbReference>
<reference evidence="9 10" key="2">
    <citation type="journal article" date="2016" name="Int. J. Syst. Evol. Microbiol.">
        <title>Paenibacillus bovis sp. nov., isolated from raw yak (Bos grunniens) milk.</title>
        <authorList>
            <person name="Gao C."/>
            <person name="Han J."/>
            <person name="Liu Z."/>
            <person name="Xu X."/>
            <person name="Hang F."/>
            <person name="Wu Z."/>
        </authorList>
    </citation>
    <scope>NUCLEOTIDE SEQUENCE [LARGE SCALE GENOMIC DNA]</scope>
    <source>
        <strain evidence="9 10">BD3526</strain>
    </source>
</reference>
<dbReference type="SUPFAM" id="SSF81345">
    <property type="entry name" value="ABC transporter involved in vitamin B12 uptake, BtuC"/>
    <property type="match status" value="1"/>
</dbReference>
<dbReference type="OrthoDB" id="9811721at2"/>
<feature type="transmembrane region" description="Helical" evidence="8">
    <location>
        <begin position="248"/>
        <end position="270"/>
    </location>
</feature>
<dbReference type="EMBL" id="CP013023">
    <property type="protein sequence ID" value="ANF94594.1"/>
    <property type="molecule type" value="Genomic_DNA"/>
</dbReference>
<feature type="transmembrane region" description="Helical" evidence="8">
    <location>
        <begin position="127"/>
        <end position="147"/>
    </location>
</feature>
<dbReference type="AlphaFoldDB" id="A0A172ZAE1"/>
<accession>A0A172ZAE1</accession>
<dbReference type="FunFam" id="1.10.3470.10:FF:000001">
    <property type="entry name" value="Vitamin B12 ABC transporter permease BtuC"/>
    <property type="match status" value="1"/>
</dbReference>
<feature type="transmembrane region" description="Helical" evidence="8">
    <location>
        <begin position="159"/>
        <end position="181"/>
    </location>
</feature>
<dbReference type="Gene3D" id="1.10.3470.10">
    <property type="entry name" value="ABC transporter involved in vitamin B12 uptake, BtuC"/>
    <property type="match status" value="1"/>
</dbReference>
<evidence type="ECO:0000313" key="9">
    <source>
        <dbReference type="EMBL" id="ANF94594.1"/>
    </source>
</evidence>
<dbReference type="PANTHER" id="PTHR30472">
    <property type="entry name" value="FERRIC ENTEROBACTIN TRANSPORT SYSTEM PERMEASE PROTEIN"/>
    <property type="match status" value="1"/>
</dbReference>
<dbReference type="CDD" id="cd06550">
    <property type="entry name" value="TM_ABC_iron-siderophores_like"/>
    <property type="match status" value="1"/>
</dbReference>
<evidence type="ECO:0000256" key="7">
    <source>
        <dbReference type="ARBA" id="ARBA00023136"/>
    </source>
</evidence>
<evidence type="ECO:0000256" key="3">
    <source>
        <dbReference type="ARBA" id="ARBA00022448"/>
    </source>
</evidence>
<feature type="transmembrane region" description="Helical" evidence="8">
    <location>
        <begin position="12"/>
        <end position="33"/>
    </location>
</feature>
<evidence type="ECO:0000256" key="8">
    <source>
        <dbReference type="SAM" id="Phobius"/>
    </source>
</evidence>
<dbReference type="InterPro" id="IPR000522">
    <property type="entry name" value="ABC_transptr_permease_BtuC"/>
</dbReference>
<dbReference type="GO" id="GO:0005886">
    <property type="term" value="C:plasma membrane"/>
    <property type="evidence" value="ECO:0007669"/>
    <property type="project" value="UniProtKB-SubCell"/>
</dbReference>